<sequence length="266" mass="30735">MVNSELIERLARKLEVEGPFVSEGRKDDKIMITVFELELATPPKRNIKVIMKRNKDFNKLSEKEIIARLESDNYEGGNIGLPENPTLEERTKYKLCKSILVYQLKNKLPFEKMAESLAISEEELYDICRDSEELEGELILTYEEFPKLERKEVPQGVFLKTENRVEVLAYTPIEERLIEIISEEKQKTTKLDLTQKGLRGSLDLSEFDNLEELTDLKVLENLTELDISYNPNLKEGLEDLETLEKIKGKGTVYEEKLKKVGGDFQA</sequence>
<keyword evidence="2" id="KW-1185">Reference proteome</keyword>
<dbReference type="AlphaFoldDB" id="A0A9N8V5P2"/>
<protein>
    <submittedName>
        <fullName evidence="1">6962_t:CDS:1</fullName>
    </submittedName>
</protein>
<dbReference type="Proteomes" id="UP000789508">
    <property type="component" value="Unassembled WGS sequence"/>
</dbReference>
<evidence type="ECO:0000313" key="1">
    <source>
        <dbReference type="EMBL" id="CAG8437541.1"/>
    </source>
</evidence>
<organism evidence="1 2">
    <name type="scientific">Ambispora leptoticha</name>
    <dbReference type="NCBI Taxonomy" id="144679"/>
    <lineage>
        <taxon>Eukaryota</taxon>
        <taxon>Fungi</taxon>
        <taxon>Fungi incertae sedis</taxon>
        <taxon>Mucoromycota</taxon>
        <taxon>Glomeromycotina</taxon>
        <taxon>Glomeromycetes</taxon>
        <taxon>Archaeosporales</taxon>
        <taxon>Ambisporaceae</taxon>
        <taxon>Ambispora</taxon>
    </lineage>
</organism>
<dbReference type="OrthoDB" id="2404647at2759"/>
<gene>
    <name evidence="1" type="ORF">ALEPTO_LOCUS33</name>
</gene>
<comment type="caution">
    <text evidence="1">The sequence shown here is derived from an EMBL/GenBank/DDBJ whole genome shotgun (WGS) entry which is preliminary data.</text>
</comment>
<dbReference type="EMBL" id="CAJVPS010000001">
    <property type="protein sequence ID" value="CAG8437541.1"/>
    <property type="molecule type" value="Genomic_DNA"/>
</dbReference>
<reference evidence="1" key="1">
    <citation type="submission" date="2021-06" db="EMBL/GenBank/DDBJ databases">
        <authorList>
            <person name="Kallberg Y."/>
            <person name="Tangrot J."/>
            <person name="Rosling A."/>
        </authorList>
    </citation>
    <scope>NUCLEOTIDE SEQUENCE</scope>
    <source>
        <strain evidence="1">FL130A</strain>
    </source>
</reference>
<proteinExistence type="predicted"/>
<name>A0A9N8V5P2_9GLOM</name>
<evidence type="ECO:0000313" key="2">
    <source>
        <dbReference type="Proteomes" id="UP000789508"/>
    </source>
</evidence>
<accession>A0A9N8V5P2</accession>